<feature type="domain" description="PWWP" evidence="2">
    <location>
        <begin position="17"/>
        <end position="95"/>
    </location>
</feature>
<dbReference type="SUPFAM" id="SSF63748">
    <property type="entry name" value="Tudor/PWWP/MBT"/>
    <property type="match status" value="1"/>
</dbReference>
<dbReference type="Proteomes" id="UP000030641">
    <property type="component" value="Unassembled WGS sequence"/>
</dbReference>
<evidence type="ECO:0000313" key="4">
    <source>
        <dbReference type="Proteomes" id="UP000030641"/>
    </source>
</evidence>
<organism evidence="3 4">
    <name type="scientific">Aureobasidium subglaciale (strain EXF-2481)</name>
    <name type="common">Aureobasidium pullulans var. subglaciale</name>
    <dbReference type="NCBI Taxonomy" id="1043005"/>
    <lineage>
        <taxon>Eukaryota</taxon>
        <taxon>Fungi</taxon>
        <taxon>Dikarya</taxon>
        <taxon>Ascomycota</taxon>
        <taxon>Pezizomycotina</taxon>
        <taxon>Dothideomycetes</taxon>
        <taxon>Dothideomycetidae</taxon>
        <taxon>Dothideales</taxon>
        <taxon>Saccotheciaceae</taxon>
        <taxon>Aureobasidium</taxon>
    </lineage>
</organism>
<dbReference type="GeneID" id="25369246"/>
<keyword evidence="4" id="KW-1185">Reference proteome</keyword>
<name>A0A074ZF74_AURSE</name>
<dbReference type="InterPro" id="IPR000313">
    <property type="entry name" value="PWWP_dom"/>
</dbReference>
<dbReference type="AlphaFoldDB" id="A0A074ZF74"/>
<evidence type="ECO:0000256" key="1">
    <source>
        <dbReference type="SAM" id="MobiDB-lite"/>
    </source>
</evidence>
<evidence type="ECO:0000259" key="2">
    <source>
        <dbReference type="Pfam" id="PF00855"/>
    </source>
</evidence>
<accession>A0A074ZF74</accession>
<dbReference type="Gene3D" id="2.30.30.140">
    <property type="match status" value="1"/>
</dbReference>
<dbReference type="Pfam" id="PF00855">
    <property type="entry name" value="PWWP"/>
    <property type="match status" value="1"/>
</dbReference>
<dbReference type="InParanoid" id="A0A074ZF74"/>
<feature type="region of interest" description="Disordered" evidence="1">
    <location>
        <begin position="237"/>
        <end position="263"/>
    </location>
</feature>
<feature type="compositionally biased region" description="Basic and acidic residues" evidence="1">
    <location>
        <begin position="237"/>
        <end position="257"/>
    </location>
</feature>
<dbReference type="OrthoDB" id="3913567at2759"/>
<dbReference type="RefSeq" id="XP_013346027.1">
    <property type="nucleotide sequence ID" value="XM_013490573.1"/>
</dbReference>
<feature type="region of interest" description="Disordered" evidence="1">
    <location>
        <begin position="120"/>
        <end position="223"/>
    </location>
</feature>
<feature type="compositionally biased region" description="Acidic residues" evidence="1">
    <location>
        <begin position="125"/>
        <end position="136"/>
    </location>
</feature>
<sequence length="263" mass="29141">MATSNIIETTCVVVYKEELWPVFVFPDHSVPNGLIGKKPDKTALPVFFLVRNVFLWVQPSELLEWEPTADYAPSVPNGTDLEAQRQKAHREALDCHDMNYYHMLASRLQKESEKVKQGDAIILTDSDDSDDIDDSDAGLPATAVSRKRGHSIAFKRPGLPSPSPTPKHKKAPKKPAPSTPFREDDSDDDIPSSALYTSTPSKKPTAKPGTSKWKPSGKLPKIAADDYVTRKQLELLMTKKGDGKTSPEKTKVLEPVKEQVLQP</sequence>
<protein>
    <recommendedName>
        <fullName evidence="2">PWWP domain-containing protein</fullName>
    </recommendedName>
</protein>
<dbReference type="EMBL" id="KL584754">
    <property type="protein sequence ID" value="KEQ97271.1"/>
    <property type="molecule type" value="Genomic_DNA"/>
</dbReference>
<dbReference type="HOGENOM" id="CLU_1081772_0_0_1"/>
<proteinExistence type="predicted"/>
<reference evidence="3 4" key="1">
    <citation type="journal article" date="2014" name="BMC Genomics">
        <title>Genome sequencing of four Aureobasidium pullulans varieties: biotechnological potential, stress tolerance, and description of new species.</title>
        <authorList>
            <person name="Gostin Ar C."/>
            <person name="Ohm R.A."/>
            <person name="Kogej T."/>
            <person name="Sonjak S."/>
            <person name="Turk M."/>
            <person name="Zajc J."/>
            <person name="Zalar P."/>
            <person name="Grube M."/>
            <person name="Sun H."/>
            <person name="Han J."/>
            <person name="Sharma A."/>
            <person name="Chiniquy J."/>
            <person name="Ngan C.Y."/>
            <person name="Lipzen A."/>
            <person name="Barry K."/>
            <person name="Grigoriev I.V."/>
            <person name="Gunde-Cimerman N."/>
        </authorList>
    </citation>
    <scope>NUCLEOTIDE SEQUENCE [LARGE SCALE GENOMIC DNA]</scope>
    <source>
        <strain evidence="3 4">EXF-2481</strain>
    </source>
</reference>
<evidence type="ECO:0000313" key="3">
    <source>
        <dbReference type="EMBL" id="KEQ97271.1"/>
    </source>
</evidence>
<gene>
    <name evidence="3" type="ORF">AUEXF2481DRAFT_586387</name>
</gene>